<dbReference type="InterPro" id="IPR051217">
    <property type="entry name" value="Insect_Cuticle_Struc_Prot"/>
</dbReference>
<accession>A0AAV8Y358</accession>
<dbReference type="GO" id="GO:0031012">
    <property type="term" value="C:extracellular matrix"/>
    <property type="evidence" value="ECO:0007669"/>
    <property type="project" value="TreeGrafter"/>
</dbReference>
<sequence>MVVAPTAWKEILYVYFCQTKKIFLVVLIFAATSTVHCHHGGNHDAHYKFGYGVYDPHTLDQKQHLEERHGKHVIGVYSVKEPDGSHRTVKYRVGPHTGFEAFLEEVGGPHRHGGNKKTINDIGVFRWDDKEGDGGKYGNSYKN</sequence>
<name>A0AAV8Y358_9CUCU</name>
<organism evidence="3 4">
    <name type="scientific">Aromia moschata</name>
    <dbReference type="NCBI Taxonomy" id="1265417"/>
    <lineage>
        <taxon>Eukaryota</taxon>
        <taxon>Metazoa</taxon>
        <taxon>Ecdysozoa</taxon>
        <taxon>Arthropoda</taxon>
        <taxon>Hexapoda</taxon>
        <taxon>Insecta</taxon>
        <taxon>Pterygota</taxon>
        <taxon>Neoptera</taxon>
        <taxon>Endopterygota</taxon>
        <taxon>Coleoptera</taxon>
        <taxon>Polyphaga</taxon>
        <taxon>Cucujiformia</taxon>
        <taxon>Chrysomeloidea</taxon>
        <taxon>Cerambycidae</taxon>
        <taxon>Cerambycinae</taxon>
        <taxon>Callichromatini</taxon>
        <taxon>Aromia</taxon>
    </lineage>
</organism>
<dbReference type="PROSITE" id="PS51155">
    <property type="entry name" value="CHIT_BIND_RR_2"/>
    <property type="match status" value="1"/>
</dbReference>
<dbReference type="Proteomes" id="UP001162162">
    <property type="component" value="Unassembled WGS sequence"/>
</dbReference>
<dbReference type="EMBL" id="JAPWTK010000211">
    <property type="protein sequence ID" value="KAJ8945671.1"/>
    <property type="molecule type" value="Genomic_DNA"/>
</dbReference>
<dbReference type="Pfam" id="PF00379">
    <property type="entry name" value="Chitin_bind_4"/>
    <property type="match status" value="1"/>
</dbReference>
<protein>
    <submittedName>
        <fullName evidence="3">Uncharacterized protein</fullName>
    </submittedName>
</protein>
<dbReference type="PANTHER" id="PTHR12236:SF96">
    <property type="entry name" value="PUPAL CUTICLE PROTEIN EDG-84A-LIKE PROTEIN"/>
    <property type="match status" value="1"/>
</dbReference>
<evidence type="ECO:0000256" key="2">
    <source>
        <dbReference type="PROSITE-ProRule" id="PRU00497"/>
    </source>
</evidence>
<keyword evidence="4" id="KW-1185">Reference proteome</keyword>
<comment type="caution">
    <text evidence="3">The sequence shown here is derived from an EMBL/GenBank/DDBJ whole genome shotgun (WGS) entry which is preliminary data.</text>
</comment>
<reference evidence="3" key="1">
    <citation type="journal article" date="2023" name="Insect Mol. Biol.">
        <title>Genome sequencing provides insights into the evolution of gene families encoding plant cell wall-degrading enzymes in longhorned beetles.</title>
        <authorList>
            <person name="Shin N.R."/>
            <person name="Okamura Y."/>
            <person name="Kirsch R."/>
            <person name="Pauchet Y."/>
        </authorList>
    </citation>
    <scope>NUCLEOTIDE SEQUENCE</scope>
    <source>
        <strain evidence="3">AMC_N1</strain>
    </source>
</reference>
<dbReference type="AlphaFoldDB" id="A0AAV8Y358"/>
<proteinExistence type="predicted"/>
<gene>
    <name evidence="3" type="ORF">NQ318_012389</name>
</gene>
<keyword evidence="1 2" id="KW-0193">Cuticle</keyword>
<dbReference type="GO" id="GO:0042302">
    <property type="term" value="F:structural constituent of cuticle"/>
    <property type="evidence" value="ECO:0007669"/>
    <property type="project" value="UniProtKB-UniRule"/>
</dbReference>
<evidence type="ECO:0000256" key="1">
    <source>
        <dbReference type="ARBA" id="ARBA00022460"/>
    </source>
</evidence>
<dbReference type="InterPro" id="IPR000618">
    <property type="entry name" value="Insect_cuticle"/>
</dbReference>
<dbReference type="GO" id="GO:0005615">
    <property type="term" value="C:extracellular space"/>
    <property type="evidence" value="ECO:0007669"/>
    <property type="project" value="TreeGrafter"/>
</dbReference>
<evidence type="ECO:0000313" key="4">
    <source>
        <dbReference type="Proteomes" id="UP001162162"/>
    </source>
</evidence>
<dbReference type="PANTHER" id="PTHR12236">
    <property type="entry name" value="STRUCTURAL CONTITUENT OF CUTICLE"/>
    <property type="match status" value="1"/>
</dbReference>
<evidence type="ECO:0000313" key="3">
    <source>
        <dbReference type="EMBL" id="KAJ8945671.1"/>
    </source>
</evidence>